<proteinExistence type="predicted"/>
<evidence type="ECO:0000313" key="2">
    <source>
        <dbReference type="Proteomes" id="UP000287033"/>
    </source>
</evidence>
<evidence type="ECO:0000313" key="1">
    <source>
        <dbReference type="EMBL" id="GCC38132.1"/>
    </source>
</evidence>
<comment type="caution">
    <text evidence="1">The sequence shown here is derived from an EMBL/GenBank/DDBJ whole genome shotgun (WGS) entry which is preliminary data.</text>
</comment>
<dbReference type="AlphaFoldDB" id="A0A401T686"/>
<dbReference type="Proteomes" id="UP000287033">
    <property type="component" value="Unassembled WGS sequence"/>
</dbReference>
<name>A0A401T686_CHIPU</name>
<keyword evidence="2" id="KW-1185">Reference proteome</keyword>
<protein>
    <submittedName>
        <fullName evidence="1">Uncharacterized protein</fullName>
    </submittedName>
</protein>
<accession>A0A401T686</accession>
<reference evidence="1 2" key="1">
    <citation type="journal article" date="2018" name="Nat. Ecol. Evol.">
        <title>Shark genomes provide insights into elasmobranch evolution and the origin of vertebrates.</title>
        <authorList>
            <person name="Hara Y"/>
            <person name="Yamaguchi K"/>
            <person name="Onimaru K"/>
            <person name="Kadota M"/>
            <person name="Koyanagi M"/>
            <person name="Keeley SD"/>
            <person name="Tatsumi K"/>
            <person name="Tanaka K"/>
            <person name="Motone F"/>
            <person name="Kageyama Y"/>
            <person name="Nozu R"/>
            <person name="Adachi N"/>
            <person name="Nishimura O"/>
            <person name="Nakagawa R"/>
            <person name="Tanegashima C"/>
            <person name="Kiyatake I"/>
            <person name="Matsumoto R"/>
            <person name="Murakumo K"/>
            <person name="Nishida K"/>
            <person name="Terakita A"/>
            <person name="Kuratani S"/>
            <person name="Sato K"/>
            <person name="Hyodo S Kuraku.S."/>
        </authorList>
    </citation>
    <scope>NUCLEOTIDE SEQUENCE [LARGE SCALE GENOMIC DNA]</scope>
</reference>
<gene>
    <name evidence="1" type="ORF">chiPu_0016643</name>
</gene>
<organism evidence="1 2">
    <name type="scientific">Chiloscyllium punctatum</name>
    <name type="common">Brownbanded bambooshark</name>
    <name type="synonym">Hemiscyllium punctatum</name>
    <dbReference type="NCBI Taxonomy" id="137246"/>
    <lineage>
        <taxon>Eukaryota</taxon>
        <taxon>Metazoa</taxon>
        <taxon>Chordata</taxon>
        <taxon>Craniata</taxon>
        <taxon>Vertebrata</taxon>
        <taxon>Chondrichthyes</taxon>
        <taxon>Elasmobranchii</taxon>
        <taxon>Galeomorphii</taxon>
        <taxon>Galeoidea</taxon>
        <taxon>Orectolobiformes</taxon>
        <taxon>Hemiscylliidae</taxon>
        <taxon>Chiloscyllium</taxon>
    </lineage>
</organism>
<dbReference type="EMBL" id="BEZZ01001118">
    <property type="protein sequence ID" value="GCC38132.1"/>
    <property type="molecule type" value="Genomic_DNA"/>
</dbReference>
<sequence length="93" mass="9293">MGVEVAKCGVGDVAGAEAVATKVVEVVERVAEVMSEGVKVAAAVAESTEEVEVSFRLGLALVSAAADLIAVEAAVVWPMVASAVVWPVVAEAA</sequence>